<dbReference type="GO" id="GO:0016052">
    <property type="term" value="P:carbohydrate catabolic process"/>
    <property type="evidence" value="ECO:0007669"/>
    <property type="project" value="UniProtKB-ARBA"/>
</dbReference>
<dbReference type="PRINTS" id="PR00990">
    <property type="entry name" value="RIBOKINASE"/>
</dbReference>
<evidence type="ECO:0000256" key="4">
    <source>
        <dbReference type="ARBA" id="ARBA00022741"/>
    </source>
</evidence>
<keyword evidence="3 8" id="KW-0423">Lactose metabolism</keyword>
<dbReference type="InterPro" id="IPR002139">
    <property type="entry name" value="Ribo/fructo_kinase"/>
</dbReference>
<evidence type="ECO:0000259" key="11">
    <source>
        <dbReference type="Pfam" id="PF00294"/>
    </source>
</evidence>
<evidence type="ECO:0000256" key="10">
    <source>
        <dbReference type="RuleBase" id="RU369061"/>
    </source>
</evidence>
<sequence>MLYTITFNPAVDLVMNTDVIHLGELNRVKRDEYVAGGKGINMSVLLKRLGHHNIATGFLGGFSGDFIQKSLKEEGVQPEFVNIDAITRINVKIKADQETEINANGPVIQEQDIQKLFNYFNEVLVKGDTVLLAGNAAPGMNSDHYVKVAELCASKQVDFVLDSNKDLLTACLVHKPFLIKPNAQELSEIFNVKVDSIEEVIHYGKMLQEKGARNVIVSLGGDGAVLLTETGEVHQSSVPKGEVINSVGAGDSMVAGFIAKYIESGQYEDSLKQGAASGSATAFSVGIATKELIDQLIKEIEIKRIGG</sequence>
<dbReference type="EMBL" id="VBSP01000052">
    <property type="protein sequence ID" value="TLQ39673.1"/>
    <property type="molecule type" value="Genomic_DNA"/>
</dbReference>
<protein>
    <recommendedName>
        <fullName evidence="8">Tagatose-6-phosphate kinase</fullName>
        <ecNumber evidence="8">2.7.1.144</ecNumber>
    </recommendedName>
</protein>
<dbReference type="GO" id="GO:2001059">
    <property type="term" value="P:D-tagatose 6-phosphate catabolic process"/>
    <property type="evidence" value="ECO:0007669"/>
    <property type="project" value="UniProtKB-UniPathway"/>
</dbReference>
<evidence type="ECO:0000256" key="3">
    <source>
        <dbReference type="ARBA" id="ARBA00022736"/>
    </source>
</evidence>
<dbReference type="InterPro" id="IPR011611">
    <property type="entry name" value="PfkB_dom"/>
</dbReference>
<keyword evidence="4 8" id="KW-0547">Nucleotide-binding</keyword>
<dbReference type="GO" id="GO:0005524">
    <property type="term" value="F:ATP binding"/>
    <property type="evidence" value="ECO:0007669"/>
    <property type="project" value="UniProtKB-UniRule"/>
</dbReference>
<keyword evidence="5 9" id="KW-0418">Kinase</keyword>
<dbReference type="InterPro" id="IPR029056">
    <property type="entry name" value="Ribokinase-like"/>
</dbReference>
<evidence type="ECO:0000256" key="8">
    <source>
        <dbReference type="PIRNR" id="PIRNR000535"/>
    </source>
</evidence>
<comment type="similarity">
    <text evidence="8">Belongs to the carbohydrate kinase PfkB family. LacC subfamily.</text>
</comment>
<feature type="domain" description="Carbohydrate kinase PfkB" evidence="11">
    <location>
        <begin position="9"/>
        <end position="288"/>
    </location>
</feature>
<dbReference type="GO" id="GO:0008662">
    <property type="term" value="F:1-phosphofructokinase activity"/>
    <property type="evidence" value="ECO:0007669"/>
    <property type="project" value="UniProtKB-UniRule"/>
</dbReference>
<dbReference type="OrthoDB" id="9801219at2"/>
<comment type="similarity">
    <text evidence="1">Belongs to the carbohydrate kinase pfkB family.</text>
</comment>
<evidence type="ECO:0000256" key="5">
    <source>
        <dbReference type="ARBA" id="ARBA00022777"/>
    </source>
</evidence>
<accession>A0A5R9DTX2</accession>
<dbReference type="RefSeq" id="WP_138405348.1">
    <property type="nucleotide sequence ID" value="NZ_VBSP01000052.1"/>
</dbReference>
<name>A0A5R9DTX2_9LACT</name>
<dbReference type="PANTHER" id="PTHR46566:SF1">
    <property type="entry name" value="1-PHOSPHOFRUCTOKINASE"/>
    <property type="match status" value="1"/>
</dbReference>
<dbReference type="NCBIfam" id="TIGR03828">
    <property type="entry name" value="pfkB"/>
    <property type="match status" value="1"/>
</dbReference>
<dbReference type="SUPFAM" id="SSF53613">
    <property type="entry name" value="Ribokinase-like"/>
    <property type="match status" value="1"/>
</dbReference>
<evidence type="ECO:0000256" key="6">
    <source>
        <dbReference type="ARBA" id="ARBA00022840"/>
    </source>
</evidence>
<evidence type="ECO:0000313" key="13">
    <source>
        <dbReference type="Proteomes" id="UP000306420"/>
    </source>
</evidence>
<dbReference type="PROSITE" id="PS00584">
    <property type="entry name" value="PFKB_KINASES_2"/>
    <property type="match status" value="1"/>
</dbReference>
<dbReference type="InterPro" id="IPR017583">
    <property type="entry name" value="Tagatose/fructose_Pkinase"/>
</dbReference>
<dbReference type="AlphaFoldDB" id="A0A5R9DTX2"/>
<comment type="pathway">
    <text evidence="8">Carbohydrate metabolism; D-tagatose 6-phosphate degradation; D-glyceraldehyde 3-phosphate and glycerone phosphate from D-tagatose 6-phosphate: step 1/2.</text>
</comment>
<evidence type="ECO:0000256" key="7">
    <source>
        <dbReference type="ARBA" id="ARBA00047745"/>
    </source>
</evidence>
<proteinExistence type="inferred from homology"/>
<dbReference type="Pfam" id="PF00294">
    <property type="entry name" value="PfkB"/>
    <property type="match status" value="1"/>
</dbReference>
<dbReference type="InterPro" id="IPR022463">
    <property type="entry name" value="1-PFruKinase"/>
</dbReference>
<dbReference type="PIRSF" id="PIRSF000535">
    <property type="entry name" value="1PFK/6PFK/LacC"/>
    <property type="match status" value="1"/>
</dbReference>
<organism evidence="12 13">
    <name type="scientific">Ruoffia tabacinasalis</name>
    <dbReference type="NCBI Taxonomy" id="87458"/>
    <lineage>
        <taxon>Bacteria</taxon>
        <taxon>Bacillati</taxon>
        <taxon>Bacillota</taxon>
        <taxon>Bacilli</taxon>
        <taxon>Lactobacillales</taxon>
        <taxon>Aerococcaceae</taxon>
        <taxon>Ruoffia</taxon>
    </lineage>
</organism>
<keyword evidence="2 8" id="KW-0808">Transferase</keyword>
<gene>
    <name evidence="12" type="primary">pfkB</name>
    <name evidence="12" type="ORF">FEZ33_10540</name>
</gene>
<comment type="catalytic activity">
    <reaction evidence="7 10">
        <text>beta-D-fructose 1-phosphate + ATP = beta-D-fructose 1,6-bisphosphate + ADP + H(+)</text>
        <dbReference type="Rhea" id="RHEA:14213"/>
        <dbReference type="ChEBI" id="CHEBI:15378"/>
        <dbReference type="ChEBI" id="CHEBI:30616"/>
        <dbReference type="ChEBI" id="CHEBI:32966"/>
        <dbReference type="ChEBI" id="CHEBI:138881"/>
        <dbReference type="ChEBI" id="CHEBI:456216"/>
        <dbReference type="EC" id="2.7.1.56"/>
    </reaction>
</comment>
<dbReference type="Proteomes" id="UP000306420">
    <property type="component" value="Unassembled WGS sequence"/>
</dbReference>
<comment type="caution">
    <text evidence="12">The sequence shown here is derived from an EMBL/GenBank/DDBJ whole genome shotgun (WGS) entry which is preliminary data.</text>
</comment>
<dbReference type="GO" id="GO:0009024">
    <property type="term" value="F:tagatose-6-phosphate kinase activity"/>
    <property type="evidence" value="ECO:0007669"/>
    <property type="project" value="UniProtKB-EC"/>
</dbReference>
<dbReference type="PANTHER" id="PTHR46566">
    <property type="entry name" value="1-PHOSPHOFRUCTOKINASE-RELATED"/>
    <property type="match status" value="1"/>
</dbReference>
<dbReference type="UniPathway" id="UPA00704">
    <property type="reaction ID" value="UER00715"/>
</dbReference>
<dbReference type="PROSITE" id="PS00583">
    <property type="entry name" value="PFKB_KINASES_1"/>
    <property type="match status" value="1"/>
</dbReference>
<dbReference type="NCBIfam" id="TIGR03168">
    <property type="entry name" value="1-PFK"/>
    <property type="match status" value="1"/>
</dbReference>
<evidence type="ECO:0000256" key="2">
    <source>
        <dbReference type="ARBA" id="ARBA00022679"/>
    </source>
</evidence>
<dbReference type="InterPro" id="IPR002173">
    <property type="entry name" value="Carboh/pur_kinase_PfkB_CS"/>
</dbReference>
<dbReference type="GO" id="GO:0044281">
    <property type="term" value="P:small molecule metabolic process"/>
    <property type="evidence" value="ECO:0007669"/>
    <property type="project" value="UniProtKB-ARBA"/>
</dbReference>
<dbReference type="GO" id="GO:0005988">
    <property type="term" value="P:lactose metabolic process"/>
    <property type="evidence" value="ECO:0007669"/>
    <property type="project" value="UniProtKB-KW"/>
</dbReference>
<dbReference type="EC" id="2.7.1.144" evidence="8"/>
<keyword evidence="6 8" id="KW-0067">ATP-binding</keyword>
<dbReference type="FunFam" id="3.40.1190.20:FF:000001">
    <property type="entry name" value="Phosphofructokinase"/>
    <property type="match status" value="1"/>
</dbReference>
<dbReference type="GO" id="GO:0005829">
    <property type="term" value="C:cytosol"/>
    <property type="evidence" value="ECO:0007669"/>
    <property type="project" value="TreeGrafter"/>
</dbReference>
<dbReference type="CDD" id="cd01164">
    <property type="entry name" value="FruK_PfkB_like"/>
    <property type="match status" value="1"/>
</dbReference>
<evidence type="ECO:0000256" key="9">
    <source>
        <dbReference type="RuleBase" id="RU003704"/>
    </source>
</evidence>
<comment type="catalytic activity">
    <reaction evidence="8">
        <text>D-tagatofuranose 6-phosphate + ATP = D-tagatofuranose 1,6-bisphosphate + ADP + H(+)</text>
        <dbReference type="Rhea" id="RHEA:12420"/>
        <dbReference type="ChEBI" id="CHEBI:15378"/>
        <dbReference type="ChEBI" id="CHEBI:30616"/>
        <dbReference type="ChEBI" id="CHEBI:58694"/>
        <dbReference type="ChEBI" id="CHEBI:58695"/>
        <dbReference type="ChEBI" id="CHEBI:456216"/>
        <dbReference type="EC" id="2.7.1.144"/>
    </reaction>
</comment>
<evidence type="ECO:0000256" key="1">
    <source>
        <dbReference type="ARBA" id="ARBA00005380"/>
    </source>
</evidence>
<evidence type="ECO:0000313" key="12">
    <source>
        <dbReference type="EMBL" id="TLQ39673.1"/>
    </source>
</evidence>
<reference evidence="12 13" key="1">
    <citation type="submission" date="2019-05" db="EMBL/GenBank/DDBJ databases">
        <title>The metagenome of a microbial culture collection derived from dairy environment covers the genomic content of the human microbiome.</title>
        <authorList>
            <person name="Roder T."/>
            <person name="Wuthrich D."/>
            <person name="Sattari Z."/>
            <person name="Von Ah U."/>
            <person name="Bar C."/>
            <person name="Ronchi F."/>
            <person name="Macpherson A.J."/>
            <person name="Ganal-Vonarburg S.C."/>
            <person name="Bruggmann R."/>
            <person name="Vergeres G."/>
        </authorList>
    </citation>
    <scope>NUCLEOTIDE SEQUENCE [LARGE SCALE GENOMIC DNA]</scope>
    <source>
        <strain evidence="12 13">FAM 24227</strain>
    </source>
</reference>
<comment type="function">
    <text evidence="10">Catalyzes the ATP-dependent phosphorylation of fructose-l-phosphate to fructose-l,6-bisphosphate.</text>
</comment>
<dbReference type="Gene3D" id="3.40.1190.20">
    <property type="match status" value="1"/>
</dbReference>